<sequence>MSIDRNTSEIITLNQAVEYTHAFQENNPDSIRSFFAGIDKINLILEQEKCIGIRIYNGYDTKLGKNNLVLIGVDTSGEDIINGVILEHLTPCPTTCPKSSPLVEI</sequence>
<dbReference type="OrthoDB" id="661524at2"/>
<protein>
    <submittedName>
        <fullName evidence="1">Uncharacterized protein</fullName>
    </submittedName>
</protein>
<reference evidence="2" key="1">
    <citation type="submission" date="2016-10" db="EMBL/GenBank/DDBJ databases">
        <authorList>
            <person name="Varghese N."/>
            <person name="Submissions S."/>
        </authorList>
    </citation>
    <scope>NUCLEOTIDE SEQUENCE [LARGE SCALE GENOMIC DNA]</scope>
    <source>
        <strain evidence="2">DSM 17453</strain>
    </source>
</reference>
<keyword evidence="2" id="KW-1185">Reference proteome</keyword>
<organism evidence="1 2">
    <name type="scientific">Chryseobacterium taichungense</name>
    <dbReference type="NCBI Taxonomy" id="295069"/>
    <lineage>
        <taxon>Bacteria</taxon>
        <taxon>Pseudomonadati</taxon>
        <taxon>Bacteroidota</taxon>
        <taxon>Flavobacteriia</taxon>
        <taxon>Flavobacteriales</taxon>
        <taxon>Weeksellaceae</taxon>
        <taxon>Chryseobacterium group</taxon>
        <taxon>Chryseobacterium</taxon>
    </lineage>
</organism>
<dbReference type="RefSeq" id="WP_090000206.1">
    <property type="nucleotide sequence ID" value="NZ_FOBV01000005.1"/>
</dbReference>
<accession>A0A1H8A397</accession>
<dbReference type="Proteomes" id="UP000199450">
    <property type="component" value="Unassembled WGS sequence"/>
</dbReference>
<evidence type="ECO:0000313" key="1">
    <source>
        <dbReference type="EMBL" id="SEM65190.1"/>
    </source>
</evidence>
<name>A0A1H8A397_9FLAO</name>
<proteinExistence type="predicted"/>
<gene>
    <name evidence="1" type="ORF">SAMN05421856_10581</name>
</gene>
<dbReference type="AlphaFoldDB" id="A0A1H8A397"/>
<dbReference type="STRING" id="295069.SAMN05421856_10581"/>
<evidence type="ECO:0000313" key="2">
    <source>
        <dbReference type="Proteomes" id="UP000199450"/>
    </source>
</evidence>
<dbReference type="EMBL" id="FOBV01000005">
    <property type="protein sequence ID" value="SEM65190.1"/>
    <property type="molecule type" value="Genomic_DNA"/>
</dbReference>